<sequence length="94" mass="10690">MLVWKDGRFVDKTREASSWRPAGNGRIVIVYGTRPVLGIEVDGFKYHENNPEQLRRDALKDGIFAAHRMPLLRLPTTGSAEAARIRAELDRIDM</sequence>
<dbReference type="OrthoDB" id="3197455at2"/>
<dbReference type="RefSeq" id="WP_131347959.1">
    <property type="nucleotide sequence ID" value="NZ_SJJZ01000006.1"/>
</dbReference>
<organism evidence="1 2">
    <name type="scientific">Kribbella soli</name>
    <dbReference type="NCBI Taxonomy" id="1124743"/>
    <lineage>
        <taxon>Bacteria</taxon>
        <taxon>Bacillati</taxon>
        <taxon>Actinomycetota</taxon>
        <taxon>Actinomycetes</taxon>
        <taxon>Propionibacteriales</taxon>
        <taxon>Kribbellaceae</taxon>
        <taxon>Kribbella</taxon>
    </lineage>
</organism>
<comment type="caution">
    <text evidence="1">The sequence shown here is derived from an EMBL/GenBank/DDBJ whole genome shotgun (WGS) entry which is preliminary data.</text>
</comment>
<name>A0A4R0GV44_9ACTN</name>
<protein>
    <recommendedName>
        <fullName evidence="3">DUF2726 domain-containing protein</fullName>
    </recommendedName>
</protein>
<keyword evidence="2" id="KW-1185">Reference proteome</keyword>
<dbReference type="Proteomes" id="UP000292346">
    <property type="component" value="Unassembled WGS sequence"/>
</dbReference>
<dbReference type="EMBL" id="SJJZ01000006">
    <property type="protein sequence ID" value="TCC01845.1"/>
    <property type="molecule type" value="Genomic_DNA"/>
</dbReference>
<evidence type="ECO:0000313" key="1">
    <source>
        <dbReference type="EMBL" id="TCC01845.1"/>
    </source>
</evidence>
<dbReference type="AlphaFoldDB" id="A0A4R0GV44"/>
<gene>
    <name evidence="1" type="ORF">E0H45_40970</name>
</gene>
<proteinExistence type="predicted"/>
<evidence type="ECO:0008006" key="3">
    <source>
        <dbReference type="Google" id="ProtNLM"/>
    </source>
</evidence>
<accession>A0A4R0GV44</accession>
<evidence type="ECO:0000313" key="2">
    <source>
        <dbReference type="Proteomes" id="UP000292346"/>
    </source>
</evidence>
<reference evidence="1 2" key="1">
    <citation type="submission" date="2019-02" db="EMBL/GenBank/DDBJ databases">
        <title>Kribbella capetownensis sp. nov. and Kribbella speibonae sp. nov., isolated from soil.</title>
        <authorList>
            <person name="Curtis S.M."/>
            <person name="Norton I."/>
            <person name="Everest G.J."/>
            <person name="Meyers P.R."/>
        </authorList>
    </citation>
    <scope>NUCLEOTIDE SEQUENCE [LARGE SCALE GENOMIC DNA]</scope>
    <source>
        <strain evidence="1 2">KCTC 29219</strain>
    </source>
</reference>